<comment type="similarity">
    <text evidence="1">Belongs to the WD repeat L(2)GL family.</text>
</comment>
<dbReference type="SUPFAM" id="SSF82171">
    <property type="entry name" value="DPP6 N-terminal domain-like"/>
    <property type="match status" value="1"/>
</dbReference>
<dbReference type="Gene3D" id="2.130.10.10">
    <property type="entry name" value="YVTN repeat-like/Quinoprotein amine dehydrogenase"/>
    <property type="match status" value="2"/>
</dbReference>
<evidence type="ECO:0000256" key="1">
    <source>
        <dbReference type="ARBA" id="ARBA00008070"/>
    </source>
</evidence>
<dbReference type="Pfam" id="PF08596">
    <property type="entry name" value="Lgl_C"/>
    <property type="match status" value="1"/>
</dbReference>
<dbReference type="OrthoDB" id="19944at2759"/>
<dbReference type="InterPro" id="IPR001680">
    <property type="entry name" value="WD40_rpt"/>
</dbReference>
<dbReference type="InterPro" id="IPR036322">
    <property type="entry name" value="WD40_repeat_dom_sf"/>
</dbReference>
<keyword evidence="3" id="KW-0853">WD repeat</keyword>
<dbReference type="SUPFAM" id="SSF50978">
    <property type="entry name" value="WD40 repeat-like"/>
    <property type="match status" value="1"/>
</dbReference>
<accession>A0A1E4SWB2</accession>
<feature type="region of interest" description="Disordered" evidence="4">
    <location>
        <begin position="1"/>
        <end position="57"/>
    </location>
</feature>
<dbReference type="AlphaFoldDB" id="A0A1E4SWB2"/>
<dbReference type="Proteomes" id="UP000094801">
    <property type="component" value="Unassembled WGS sequence"/>
</dbReference>
<dbReference type="GO" id="GO:0006893">
    <property type="term" value="P:Golgi to plasma membrane transport"/>
    <property type="evidence" value="ECO:0007669"/>
    <property type="project" value="TreeGrafter"/>
</dbReference>
<keyword evidence="2" id="KW-0268">Exocytosis</keyword>
<dbReference type="GO" id="GO:0005737">
    <property type="term" value="C:cytoplasm"/>
    <property type="evidence" value="ECO:0007669"/>
    <property type="project" value="TreeGrafter"/>
</dbReference>
<feature type="compositionally biased region" description="Basic and acidic residues" evidence="4">
    <location>
        <begin position="7"/>
        <end position="17"/>
    </location>
</feature>
<proteinExistence type="inferred from homology"/>
<dbReference type="GO" id="GO:0005886">
    <property type="term" value="C:plasma membrane"/>
    <property type="evidence" value="ECO:0007669"/>
    <property type="project" value="TreeGrafter"/>
</dbReference>
<dbReference type="EMBL" id="KV453861">
    <property type="protein sequence ID" value="ODV83803.1"/>
    <property type="molecule type" value="Genomic_DNA"/>
</dbReference>
<feature type="repeat" description="WD" evidence="3">
    <location>
        <begin position="281"/>
        <end position="310"/>
    </location>
</feature>
<dbReference type="InterPro" id="IPR013905">
    <property type="entry name" value="Lgl_C_dom"/>
</dbReference>
<dbReference type="PANTHER" id="PTHR10241:SF25">
    <property type="entry name" value="TOMOSYN, ISOFORM C"/>
    <property type="match status" value="1"/>
</dbReference>
<sequence length="1056" mass="116134">MLKKKLNLFDKKKKDDSSPAGSDVNVPSSPPPRSSQSTTSSIRSKIRPLSSSTSNSLSKGLEAIPYSLDELQSYGIAGKVKTVAFDPLQSLMAVVTEFNHLHIFGQSRVSYILKLQTVNSIRALKFIKGVYLVAIDNLSTIFVISLHSKAVIHTIISRVEITSFETDYSLEFIYVGLSNGLVKAYNIETGSETILNLRQLQYQTFSMETDARVTSIKLNPRDIGILLISYPKMTVKFVLAENNATNQFIYQIPKGAPGGENSTYDYNVSGFYIPKVTQSLWHPNGLHIVTIHDDNSIVFWDAKTGEQILARTIFDSYVDTITGENYSPQAQRMTKIKKVAWLCESDPERTSILICGGDSYEVEGYHQLIRMDFGKMLSYSMTSYAQMAKYYSQPQQQNIFGIHSSANIVDFIPLGEKSPYFDGNHDPKLIAIVLSDGSIKFLNYPLGNLSFNAAYFPSTLSWLNPKITYSSSSLIDRRVLNGMIGVDTVHKTILKGGIPSKPKFKADAGSLIITGHESGYIRLWNSSEGDLDCTTVFEIDIAGILLDDSLECSVSLISFAQDQLELSCSLYNNDVLLFSYQQNPNYQPKISHLNRRMSSIELSNTNKPKQVIDISDRAPRDVKRGFFPKALIKSLGYGKVTALCNSNVGFVAIGYSSGHFTVIDRRGNVGIYNAQLKDAGLLLDIVATAIDFGYGTVDDNPNGKCCILMYVGTSIGRLLIYKIVADANGRYSVVYIEAVDSNDSEITNIIAINPITGRPSSPNIKQITSPSSATDRNPPMIITSSSSDIRVIKNNGKSAHKTYSKGEIAKIGISGLRVAAGNVAFCLVAILGLSKKLVVLSIPSLSEMASLRIPYRLESKYASQSSVLPLGDVFLRISETEAALLNIMKSRQAVLGLETLHSSDKIFLQNILIPPRPTANQFVKGSVSLQYPALYKLLIGRDRPPKMKLEEYELAWSISPYNPHNRSLLGHSAPKYYDPNALHQHPDLNDKPAPQVNAGLLGKNISMWGNVAQNSVDRTAGMVDNYLGDLSDDIDKMISQAKSDAVKGIVGGKLGI</sequence>
<dbReference type="GO" id="GO:0019905">
    <property type="term" value="F:syntaxin binding"/>
    <property type="evidence" value="ECO:0007669"/>
    <property type="project" value="TreeGrafter"/>
</dbReference>
<evidence type="ECO:0000256" key="2">
    <source>
        <dbReference type="ARBA" id="ARBA00022483"/>
    </source>
</evidence>
<feature type="compositionally biased region" description="Low complexity" evidence="4">
    <location>
        <begin position="34"/>
        <end position="57"/>
    </location>
</feature>
<protein>
    <recommendedName>
        <fullName evidence="5">Lethal giant larvae (Lgl)-like C-terminal domain-containing protein</fullName>
    </recommendedName>
</protein>
<evidence type="ECO:0000313" key="7">
    <source>
        <dbReference type="Proteomes" id="UP000094801"/>
    </source>
</evidence>
<evidence type="ECO:0000256" key="4">
    <source>
        <dbReference type="SAM" id="MobiDB-lite"/>
    </source>
</evidence>
<gene>
    <name evidence="6" type="ORF">CANARDRAFT_9363</name>
</gene>
<keyword evidence="7" id="KW-1185">Reference proteome</keyword>
<dbReference type="STRING" id="983967.A0A1E4SWB2"/>
<evidence type="ECO:0000256" key="3">
    <source>
        <dbReference type="PROSITE-ProRule" id="PRU00221"/>
    </source>
</evidence>
<dbReference type="PROSITE" id="PS50082">
    <property type="entry name" value="WD_REPEATS_2"/>
    <property type="match status" value="1"/>
</dbReference>
<dbReference type="GO" id="GO:0005096">
    <property type="term" value="F:GTPase activator activity"/>
    <property type="evidence" value="ECO:0007669"/>
    <property type="project" value="TreeGrafter"/>
</dbReference>
<name>A0A1E4SWB2_9ASCO</name>
<reference evidence="7" key="1">
    <citation type="submission" date="2016-04" db="EMBL/GenBank/DDBJ databases">
        <title>Comparative genomics of biotechnologically important yeasts.</title>
        <authorList>
            <consortium name="DOE Joint Genome Institute"/>
            <person name="Riley R."/>
            <person name="Haridas S."/>
            <person name="Wolfe K.H."/>
            <person name="Lopes M.R."/>
            <person name="Hittinger C.T."/>
            <person name="Goker M."/>
            <person name="Salamov A."/>
            <person name="Wisecaver J."/>
            <person name="Long T.M."/>
            <person name="Aerts A.L."/>
            <person name="Barry K."/>
            <person name="Choi C."/>
            <person name="Clum A."/>
            <person name="Coughlan A.Y."/>
            <person name="Deshpande S."/>
            <person name="Douglass A.P."/>
            <person name="Hanson S.J."/>
            <person name="Klenk H.-P."/>
            <person name="Labutti K."/>
            <person name="Lapidus A."/>
            <person name="Lindquist E."/>
            <person name="Lipzen A."/>
            <person name="Meier-Kolthoff J.P."/>
            <person name="Ohm R.A."/>
            <person name="Otillar R.P."/>
            <person name="Pangilinan J."/>
            <person name="Peng Y."/>
            <person name="Rokas A."/>
            <person name="Rosa C.A."/>
            <person name="Scheuner C."/>
            <person name="Sibirny A.A."/>
            <person name="Slot J.C."/>
            <person name="Stielow J.B."/>
            <person name="Sun H."/>
            <person name="Kurtzman C.P."/>
            <person name="Blackwell M."/>
            <person name="Grigoriev I.V."/>
            <person name="Jeffries T.W."/>
        </authorList>
    </citation>
    <scope>NUCLEOTIDE SEQUENCE [LARGE SCALE GENOMIC DNA]</scope>
    <source>
        <strain evidence="7">NRRL YB-2248</strain>
    </source>
</reference>
<dbReference type="InterPro" id="IPR015943">
    <property type="entry name" value="WD40/YVTN_repeat-like_dom_sf"/>
</dbReference>
<dbReference type="GO" id="GO:0045159">
    <property type="term" value="F:myosin II binding"/>
    <property type="evidence" value="ECO:0007669"/>
    <property type="project" value="TreeGrafter"/>
</dbReference>
<organism evidence="6 7">
    <name type="scientific">[Candida] arabinofermentans NRRL YB-2248</name>
    <dbReference type="NCBI Taxonomy" id="983967"/>
    <lineage>
        <taxon>Eukaryota</taxon>
        <taxon>Fungi</taxon>
        <taxon>Dikarya</taxon>
        <taxon>Ascomycota</taxon>
        <taxon>Saccharomycotina</taxon>
        <taxon>Pichiomycetes</taxon>
        <taxon>Pichiales</taxon>
        <taxon>Pichiaceae</taxon>
        <taxon>Ogataea</taxon>
        <taxon>Ogataea/Candida clade</taxon>
    </lineage>
</organism>
<dbReference type="GO" id="GO:0006887">
    <property type="term" value="P:exocytosis"/>
    <property type="evidence" value="ECO:0007669"/>
    <property type="project" value="UniProtKB-KW"/>
</dbReference>
<evidence type="ECO:0000259" key="5">
    <source>
        <dbReference type="Pfam" id="PF08596"/>
    </source>
</evidence>
<feature type="domain" description="Lethal giant larvae (Lgl)-like C-terminal" evidence="5">
    <location>
        <begin position="553"/>
        <end position="945"/>
    </location>
</feature>
<dbReference type="PANTHER" id="PTHR10241">
    <property type="entry name" value="LETHAL 2 GIANT LARVAE PROTEIN"/>
    <property type="match status" value="1"/>
</dbReference>
<evidence type="ECO:0000313" key="6">
    <source>
        <dbReference type="EMBL" id="ODV83803.1"/>
    </source>
</evidence>